<evidence type="ECO:0000313" key="2">
    <source>
        <dbReference type="Proteomes" id="UP001185028"/>
    </source>
</evidence>
<proteinExistence type="predicted"/>
<accession>A0ABU1ITH1</accession>
<sequence length="58" mass="6848">MRTNVNENFTKYYMDLCYNCQEAEKCQDEETCLACWADQGLFDGEKDDTQQLLNAYYA</sequence>
<evidence type="ECO:0008006" key="3">
    <source>
        <dbReference type="Google" id="ProtNLM"/>
    </source>
</evidence>
<keyword evidence="2" id="KW-1185">Reference proteome</keyword>
<dbReference type="Proteomes" id="UP001185028">
    <property type="component" value="Unassembled WGS sequence"/>
</dbReference>
<organism evidence="1 2">
    <name type="scientific">Paenibacillus hunanensis</name>
    <dbReference type="NCBI Taxonomy" id="539262"/>
    <lineage>
        <taxon>Bacteria</taxon>
        <taxon>Bacillati</taxon>
        <taxon>Bacillota</taxon>
        <taxon>Bacilli</taxon>
        <taxon>Bacillales</taxon>
        <taxon>Paenibacillaceae</taxon>
        <taxon>Paenibacillus</taxon>
    </lineage>
</organism>
<dbReference type="RefSeq" id="WP_188774772.1">
    <property type="nucleotide sequence ID" value="NZ_BMMB01000003.1"/>
</dbReference>
<reference evidence="1 2" key="1">
    <citation type="submission" date="2023-07" db="EMBL/GenBank/DDBJ databases">
        <title>Genomic Encyclopedia of Type Strains, Phase IV (KMG-IV): sequencing the most valuable type-strain genomes for metagenomic binning, comparative biology and taxonomic classification.</title>
        <authorList>
            <person name="Goeker M."/>
        </authorList>
    </citation>
    <scope>NUCLEOTIDE SEQUENCE [LARGE SCALE GENOMIC DNA]</scope>
    <source>
        <strain evidence="1 2">DSM 22170</strain>
    </source>
</reference>
<name>A0ABU1ITH1_9BACL</name>
<protein>
    <recommendedName>
        <fullName evidence="3">YhfH family protein</fullName>
    </recommendedName>
</protein>
<gene>
    <name evidence="1" type="ORF">JOC58_000184</name>
</gene>
<comment type="caution">
    <text evidence="1">The sequence shown here is derived from an EMBL/GenBank/DDBJ whole genome shotgun (WGS) entry which is preliminary data.</text>
</comment>
<evidence type="ECO:0000313" key="1">
    <source>
        <dbReference type="EMBL" id="MDR6242300.1"/>
    </source>
</evidence>
<dbReference type="EMBL" id="JAVDQH010000001">
    <property type="protein sequence ID" value="MDR6242300.1"/>
    <property type="molecule type" value="Genomic_DNA"/>
</dbReference>